<evidence type="ECO:0000313" key="3">
    <source>
        <dbReference type="Proteomes" id="UP000295210"/>
    </source>
</evidence>
<accession>A0A4R1KVR4</accession>
<feature type="transmembrane region" description="Helical" evidence="1">
    <location>
        <begin position="25"/>
        <end position="43"/>
    </location>
</feature>
<evidence type="ECO:0000313" key="2">
    <source>
        <dbReference type="EMBL" id="TCK68469.1"/>
    </source>
</evidence>
<dbReference type="EMBL" id="SMGK01000009">
    <property type="protein sequence ID" value="TCK68469.1"/>
    <property type="molecule type" value="Genomic_DNA"/>
</dbReference>
<sequence>MWNFLLGFLFARATGASRIIRALLLLLLLGSIIAGLIYAFAVFHTVNQRSPSPHVHAHSSQ</sequence>
<evidence type="ECO:0000256" key="1">
    <source>
        <dbReference type="SAM" id="Phobius"/>
    </source>
</evidence>
<reference evidence="2 3" key="1">
    <citation type="submission" date="2019-03" db="EMBL/GenBank/DDBJ databases">
        <title>Genomic Encyclopedia of Type Strains, Phase IV (KMG-IV): sequencing the most valuable type-strain genomes for metagenomic binning, comparative biology and taxonomic classification.</title>
        <authorList>
            <person name="Goeker M."/>
        </authorList>
    </citation>
    <scope>NUCLEOTIDE SEQUENCE [LARGE SCALE GENOMIC DNA]</scope>
    <source>
        <strain evidence="2 3">DSM 103428</strain>
    </source>
</reference>
<keyword evidence="3" id="KW-1185">Reference proteome</keyword>
<dbReference type="Proteomes" id="UP000295210">
    <property type="component" value="Unassembled WGS sequence"/>
</dbReference>
<protein>
    <submittedName>
        <fullName evidence="2">Uncharacterized protein</fullName>
    </submittedName>
</protein>
<comment type="caution">
    <text evidence="2">The sequence shown here is derived from an EMBL/GenBank/DDBJ whole genome shotgun (WGS) entry which is preliminary data.</text>
</comment>
<keyword evidence="1" id="KW-1133">Transmembrane helix</keyword>
<dbReference type="AlphaFoldDB" id="A0A4R1KVR4"/>
<keyword evidence="1" id="KW-0472">Membrane</keyword>
<name>A0A4R1KVR4_9BACT</name>
<keyword evidence="1" id="KW-0812">Transmembrane</keyword>
<organism evidence="2 3">
    <name type="scientific">Acidipila rosea</name>
    <dbReference type="NCBI Taxonomy" id="768535"/>
    <lineage>
        <taxon>Bacteria</taxon>
        <taxon>Pseudomonadati</taxon>
        <taxon>Acidobacteriota</taxon>
        <taxon>Terriglobia</taxon>
        <taxon>Terriglobales</taxon>
        <taxon>Acidobacteriaceae</taxon>
        <taxon>Acidipila</taxon>
    </lineage>
</organism>
<proteinExistence type="predicted"/>
<gene>
    <name evidence="2" type="ORF">C7378_3548</name>
</gene>